<keyword evidence="3" id="KW-1185">Reference proteome</keyword>
<dbReference type="PANTHER" id="PTHR43680:SF2">
    <property type="entry name" value="NITRATE REDUCTASE MOLYBDENUM COFACTOR ASSEMBLY CHAPERONE NARJ"/>
    <property type="match status" value="1"/>
</dbReference>
<dbReference type="STRING" id="56425.AWB93_08915"/>
<dbReference type="AlphaFoldDB" id="A0A1X1R6Z4"/>
<dbReference type="NCBIfam" id="TIGR00684">
    <property type="entry name" value="narJ"/>
    <property type="match status" value="1"/>
</dbReference>
<sequence>MRLRERSNAKTMRDRLVWQAASLLLAYPDPRLGARLDTVEELLGHAGGAPAGLLDRTVAALRARTPMDAAADYVATFDMRRNCTMYLTYWTAGDTRNRGREMLAFAAAYRAAGAQPPRGEAPDHLPVVLEFAATVDPRSGRRLLAEHRVPIDVLRGALADAESPYEHTVAAVCATLPAGTDLDLRRAERLAREGPPAEAVGLQPFTLTVPPRRREGAAHVQ</sequence>
<dbReference type="InterPro" id="IPR020945">
    <property type="entry name" value="DMSO/NO3_reduct_chaperone"/>
</dbReference>
<dbReference type="EMBL" id="LQOK01000024">
    <property type="protein sequence ID" value="ORV00637.1"/>
    <property type="molecule type" value="Genomic_DNA"/>
</dbReference>
<protein>
    <submittedName>
        <fullName evidence="2">Nitrate reductase</fullName>
    </submittedName>
</protein>
<comment type="caution">
    <text evidence="2">The sequence shown here is derived from an EMBL/GenBank/DDBJ whole genome shotgun (WGS) entry which is preliminary data.</text>
</comment>
<reference evidence="2 3" key="1">
    <citation type="submission" date="2016-01" db="EMBL/GenBank/DDBJ databases">
        <title>The new phylogeny of the genus Mycobacterium.</title>
        <authorList>
            <person name="Tarcisio F."/>
            <person name="Conor M."/>
            <person name="Antonella G."/>
            <person name="Elisabetta G."/>
            <person name="Giulia F.S."/>
            <person name="Sara T."/>
            <person name="Anna F."/>
            <person name="Clotilde B."/>
            <person name="Roberto B."/>
            <person name="Veronica D.S."/>
            <person name="Fabio R."/>
            <person name="Monica P."/>
            <person name="Olivier J."/>
            <person name="Enrico T."/>
            <person name="Nicola S."/>
        </authorList>
    </citation>
    <scope>NUCLEOTIDE SEQUENCE [LARGE SCALE GENOMIC DNA]</scope>
    <source>
        <strain evidence="2 3">DSM 44277</strain>
    </source>
</reference>
<keyword evidence="1" id="KW-0534">Nitrate assimilation</keyword>
<dbReference type="SUPFAM" id="SSF89155">
    <property type="entry name" value="TorD-like"/>
    <property type="match status" value="1"/>
</dbReference>
<dbReference type="PANTHER" id="PTHR43680">
    <property type="entry name" value="NITRATE REDUCTASE MOLYBDENUM COFACTOR ASSEMBLY CHAPERONE"/>
    <property type="match status" value="1"/>
</dbReference>
<dbReference type="RefSeq" id="WP_085180403.1">
    <property type="nucleotide sequence ID" value="NZ_JACKSV010000065.1"/>
</dbReference>
<dbReference type="GO" id="GO:0016530">
    <property type="term" value="F:metallochaperone activity"/>
    <property type="evidence" value="ECO:0007669"/>
    <property type="project" value="TreeGrafter"/>
</dbReference>
<dbReference type="InterPro" id="IPR036411">
    <property type="entry name" value="TorD-like_sf"/>
</dbReference>
<dbReference type="InterPro" id="IPR003765">
    <property type="entry name" value="NO3_reductase_chaperone_NarJ"/>
</dbReference>
<gene>
    <name evidence="2" type="ORF">AWB93_08915</name>
</gene>
<dbReference type="GO" id="GO:0051131">
    <property type="term" value="P:chaperone-mediated protein complex assembly"/>
    <property type="evidence" value="ECO:0007669"/>
    <property type="project" value="InterPro"/>
</dbReference>
<evidence type="ECO:0000256" key="1">
    <source>
        <dbReference type="ARBA" id="ARBA00023063"/>
    </source>
</evidence>
<organism evidence="2 3">
    <name type="scientific">Mycobacterium bohemicum</name>
    <dbReference type="NCBI Taxonomy" id="56425"/>
    <lineage>
        <taxon>Bacteria</taxon>
        <taxon>Bacillati</taxon>
        <taxon>Actinomycetota</taxon>
        <taxon>Actinomycetes</taxon>
        <taxon>Mycobacteriales</taxon>
        <taxon>Mycobacteriaceae</taxon>
        <taxon>Mycobacterium</taxon>
    </lineage>
</organism>
<dbReference type="Proteomes" id="UP000193990">
    <property type="component" value="Unassembled WGS sequence"/>
</dbReference>
<evidence type="ECO:0000313" key="3">
    <source>
        <dbReference type="Proteomes" id="UP000193990"/>
    </source>
</evidence>
<name>A0A1X1R6Z4_MYCBE</name>
<dbReference type="GO" id="GO:0042128">
    <property type="term" value="P:nitrate assimilation"/>
    <property type="evidence" value="ECO:0007669"/>
    <property type="project" value="UniProtKB-KW"/>
</dbReference>
<dbReference type="GO" id="GO:0051082">
    <property type="term" value="F:unfolded protein binding"/>
    <property type="evidence" value="ECO:0007669"/>
    <property type="project" value="InterPro"/>
</dbReference>
<proteinExistence type="predicted"/>
<dbReference type="Gene3D" id="1.10.3480.10">
    <property type="entry name" value="TorD-like"/>
    <property type="match status" value="1"/>
</dbReference>
<dbReference type="Pfam" id="PF02613">
    <property type="entry name" value="Nitrate_red_del"/>
    <property type="match status" value="1"/>
</dbReference>
<accession>A0A1X1R6Z4</accession>
<evidence type="ECO:0000313" key="2">
    <source>
        <dbReference type="EMBL" id="ORV00637.1"/>
    </source>
</evidence>